<keyword evidence="7" id="KW-0808">Transferase</keyword>
<feature type="domain" description="GH16" evidence="18">
    <location>
        <begin position="26"/>
        <end position="239"/>
    </location>
</feature>
<evidence type="ECO:0000256" key="17">
    <source>
        <dbReference type="SAM" id="SignalP"/>
    </source>
</evidence>
<accession>A0AAD6HBE9</accession>
<dbReference type="InterPro" id="IPR000757">
    <property type="entry name" value="Beta-glucanase-like"/>
</dbReference>
<feature type="transmembrane region" description="Helical" evidence="16">
    <location>
        <begin position="299"/>
        <end position="321"/>
    </location>
</feature>
<keyword evidence="12" id="KW-0449">Lipoprotein</keyword>
<dbReference type="PANTHER" id="PTHR10963">
    <property type="entry name" value="GLYCOSYL HYDROLASE-RELATED"/>
    <property type="match status" value="1"/>
</dbReference>
<evidence type="ECO:0000256" key="13">
    <source>
        <dbReference type="ARBA" id="ARBA00023295"/>
    </source>
</evidence>
<dbReference type="Proteomes" id="UP001215712">
    <property type="component" value="Unassembled WGS sequence"/>
</dbReference>
<dbReference type="GO" id="GO:0009277">
    <property type="term" value="C:fungal-type cell wall"/>
    <property type="evidence" value="ECO:0007669"/>
    <property type="project" value="TreeGrafter"/>
</dbReference>
<protein>
    <recommendedName>
        <fullName evidence="3">chitinase</fullName>
        <ecNumber evidence="3">3.2.1.14</ecNumber>
    </recommendedName>
</protein>
<evidence type="ECO:0000256" key="12">
    <source>
        <dbReference type="ARBA" id="ARBA00023288"/>
    </source>
</evidence>
<feature type="chain" id="PRO_5042136543" description="chitinase" evidence="17">
    <location>
        <begin position="20"/>
        <end position="366"/>
    </location>
</feature>
<keyword evidence="6" id="KW-0328">Glycosyltransferase</keyword>
<reference evidence="19" key="1">
    <citation type="journal article" date="2023" name="IMA Fungus">
        <title>Comparative genomic study of the Penicillium genus elucidates a diverse pangenome and 15 lateral gene transfer events.</title>
        <authorList>
            <person name="Petersen C."/>
            <person name="Sorensen T."/>
            <person name="Nielsen M.R."/>
            <person name="Sondergaard T.E."/>
            <person name="Sorensen J.L."/>
            <person name="Fitzpatrick D.A."/>
            <person name="Frisvad J.C."/>
            <person name="Nielsen K.L."/>
        </authorList>
    </citation>
    <scope>NUCLEOTIDE SEQUENCE</scope>
    <source>
        <strain evidence="19">IBT 17514</strain>
    </source>
</reference>
<keyword evidence="16" id="KW-1133">Transmembrane helix</keyword>
<organism evidence="19 20">
    <name type="scientific">Penicillium malachiteum</name>
    <dbReference type="NCBI Taxonomy" id="1324776"/>
    <lineage>
        <taxon>Eukaryota</taxon>
        <taxon>Fungi</taxon>
        <taxon>Dikarya</taxon>
        <taxon>Ascomycota</taxon>
        <taxon>Pezizomycotina</taxon>
        <taxon>Eurotiomycetes</taxon>
        <taxon>Eurotiomycetidae</taxon>
        <taxon>Eurotiales</taxon>
        <taxon>Aspergillaceae</taxon>
        <taxon>Penicillium</taxon>
    </lineage>
</organism>
<keyword evidence="10 16" id="KW-0472">Membrane</keyword>
<dbReference type="GO" id="GO:0008843">
    <property type="term" value="F:endochitinase activity"/>
    <property type="evidence" value="ECO:0007669"/>
    <property type="project" value="UniProtKB-EC"/>
</dbReference>
<evidence type="ECO:0000256" key="15">
    <source>
        <dbReference type="ARBA" id="ARBA00038074"/>
    </source>
</evidence>
<dbReference type="SUPFAM" id="SSF49899">
    <property type="entry name" value="Concanavalin A-like lectins/glucanases"/>
    <property type="match status" value="1"/>
</dbReference>
<evidence type="ECO:0000256" key="7">
    <source>
        <dbReference type="ARBA" id="ARBA00022679"/>
    </source>
</evidence>
<keyword evidence="14" id="KW-0961">Cell wall biogenesis/degradation</keyword>
<evidence type="ECO:0000256" key="11">
    <source>
        <dbReference type="ARBA" id="ARBA00023180"/>
    </source>
</evidence>
<dbReference type="PANTHER" id="PTHR10963:SF27">
    <property type="entry name" value="GLYCOSIDASE-RELATED"/>
    <property type="match status" value="1"/>
</dbReference>
<keyword evidence="9" id="KW-0378">Hydrolase</keyword>
<comment type="subcellular location">
    <subcellularLocation>
        <location evidence="2">Cell membrane</location>
        <topology evidence="2">Lipid-anchor</topology>
        <topology evidence="2">GPI-anchor</topology>
    </subcellularLocation>
</comment>
<keyword evidence="4" id="KW-1003">Cell membrane</keyword>
<keyword evidence="11" id="KW-0325">Glycoprotein</keyword>
<evidence type="ECO:0000256" key="4">
    <source>
        <dbReference type="ARBA" id="ARBA00022475"/>
    </source>
</evidence>
<dbReference type="CDD" id="cd02183">
    <property type="entry name" value="GH16_fungal_CRH1_transglycosylase"/>
    <property type="match status" value="1"/>
</dbReference>
<dbReference type="InterPro" id="IPR050546">
    <property type="entry name" value="Glycosyl_Hydrlase_16"/>
</dbReference>
<evidence type="ECO:0000256" key="6">
    <source>
        <dbReference type="ARBA" id="ARBA00022676"/>
    </source>
</evidence>
<evidence type="ECO:0000256" key="2">
    <source>
        <dbReference type="ARBA" id="ARBA00004609"/>
    </source>
</evidence>
<reference evidence="19" key="2">
    <citation type="submission" date="2023-01" db="EMBL/GenBank/DDBJ databases">
        <authorList>
            <person name="Petersen C."/>
        </authorList>
    </citation>
    <scope>NUCLEOTIDE SEQUENCE</scope>
    <source>
        <strain evidence="19">IBT 17514</strain>
    </source>
</reference>
<feature type="signal peptide" evidence="17">
    <location>
        <begin position="1"/>
        <end position="19"/>
    </location>
</feature>
<keyword evidence="20" id="KW-1185">Reference proteome</keyword>
<dbReference type="GO" id="GO:0005975">
    <property type="term" value="P:carbohydrate metabolic process"/>
    <property type="evidence" value="ECO:0007669"/>
    <property type="project" value="InterPro"/>
</dbReference>
<sequence length="366" mass="41034">MRNFFSIAALAALASHAVAQTSTTCNPLTNSSCPADSALGTEHLWWFNETLDSTIWDMTDGAIDYTTEGAEFTLKTNGSSLLLKSNFYIFFGVVESWVKMAKGAGIISSVVLESDDLDEIDWEWVGYNTSEVQTDFFGKGNTTTYDRGANYYVENADTEFHNYTTYWDQDRLEWWVDGDLVRTVNYSEALTVYGRNYPQTPCQVEVGIWASGEEGESAGTIEWGGGLVDWDDAPFTMVVQKIRVHDFHTGKEYKYGNESGDWQSIEVISGNSTTVTELNKTPPETLAEKWAKLGEAAHIGIYVSAGVVGAAAIGAFAFWCIRQRRKGRLENALDDTRYNDQLAESENFQNDWKMSEWRNSGYRQVS</sequence>
<evidence type="ECO:0000256" key="14">
    <source>
        <dbReference type="ARBA" id="ARBA00023316"/>
    </source>
</evidence>
<dbReference type="GO" id="GO:0031505">
    <property type="term" value="P:fungal-type cell wall organization"/>
    <property type="evidence" value="ECO:0007669"/>
    <property type="project" value="TreeGrafter"/>
</dbReference>
<keyword evidence="13" id="KW-0326">Glycosidase</keyword>
<dbReference type="GO" id="GO:0098552">
    <property type="term" value="C:side of membrane"/>
    <property type="evidence" value="ECO:0007669"/>
    <property type="project" value="UniProtKB-KW"/>
</dbReference>
<dbReference type="Gene3D" id="2.60.120.200">
    <property type="match status" value="1"/>
</dbReference>
<evidence type="ECO:0000256" key="5">
    <source>
        <dbReference type="ARBA" id="ARBA00022622"/>
    </source>
</evidence>
<evidence type="ECO:0000256" key="1">
    <source>
        <dbReference type="ARBA" id="ARBA00000822"/>
    </source>
</evidence>
<evidence type="ECO:0000256" key="10">
    <source>
        <dbReference type="ARBA" id="ARBA00023136"/>
    </source>
</evidence>
<dbReference type="PROSITE" id="PS51762">
    <property type="entry name" value="GH16_2"/>
    <property type="match status" value="1"/>
</dbReference>
<dbReference type="Pfam" id="PF00722">
    <property type="entry name" value="Glyco_hydro_16"/>
    <property type="match status" value="1"/>
</dbReference>
<evidence type="ECO:0000313" key="20">
    <source>
        <dbReference type="Proteomes" id="UP001215712"/>
    </source>
</evidence>
<dbReference type="EC" id="3.2.1.14" evidence="3"/>
<evidence type="ECO:0000259" key="18">
    <source>
        <dbReference type="PROSITE" id="PS51762"/>
    </source>
</evidence>
<evidence type="ECO:0000256" key="16">
    <source>
        <dbReference type="SAM" id="Phobius"/>
    </source>
</evidence>
<name>A0AAD6HBE9_9EURO</name>
<evidence type="ECO:0000256" key="9">
    <source>
        <dbReference type="ARBA" id="ARBA00022801"/>
    </source>
</evidence>
<keyword evidence="5" id="KW-0336">GPI-anchor</keyword>
<dbReference type="InterPro" id="IPR013320">
    <property type="entry name" value="ConA-like_dom_sf"/>
</dbReference>
<gene>
    <name evidence="19" type="ORF">N7493_011058</name>
</gene>
<comment type="catalytic activity">
    <reaction evidence="1">
        <text>Random endo-hydrolysis of N-acetyl-beta-D-glucosaminide (1-&gt;4)-beta-linkages in chitin and chitodextrins.</text>
        <dbReference type="EC" id="3.2.1.14"/>
    </reaction>
</comment>
<proteinExistence type="inferred from homology"/>
<dbReference type="GO" id="GO:0016757">
    <property type="term" value="F:glycosyltransferase activity"/>
    <property type="evidence" value="ECO:0007669"/>
    <property type="project" value="UniProtKB-KW"/>
</dbReference>
<dbReference type="EMBL" id="JAQJAN010000020">
    <property type="protein sequence ID" value="KAJ5703920.1"/>
    <property type="molecule type" value="Genomic_DNA"/>
</dbReference>
<comment type="similarity">
    <text evidence="15">Belongs to the glycosyl hydrolase 16 family. CRH1 subfamily.</text>
</comment>
<dbReference type="AlphaFoldDB" id="A0AAD6HBE9"/>
<dbReference type="GO" id="GO:0005886">
    <property type="term" value="C:plasma membrane"/>
    <property type="evidence" value="ECO:0007669"/>
    <property type="project" value="UniProtKB-SubCell"/>
</dbReference>
<evidence type="ECO:0000313" key="19">
    <source>
        <dbReference type="EMBL" id="KAJ5703920.1"/>
    </source>
</evidence>
<keyword evidence="8 17" id="KW-0732">Signal</keyword>
<evidence type="ECO:0000256" key="8">
    <source>
        <dbReference type="ARBA" id="ARBA00022729"/>
    </source>
</evidence>
<comment type="caution">
    <text evidence="19">The sequence shown here is derived from an EMBL/GenBank/DDBJ whole genome shotgun (WGS) entry which is preliminary data.</text>
</comment>
<keyword evidence="16" id="KW-0812">Transmembrane</keyword>
<evidence type="ECO:0000256" key="3">
    <source>
        <dbReference type="ARBA" id="ARBA00012729"/>
    </source>
</evidence>